<protein>
    <recommendedName>
        <fullName evidence="5">Methyltransferase</fullName>
        <ecNumber evidence="5">2.1.1.-</ecNumber>
    </recommendedName>
</protein>
<name>A0A1G6INI1_9BRAD</name>
<dbReference type="GO" id="GO:0008170">
    <property type="term" value="F:N-methyltransferase activity"/>
    <property type="evidence" value="ECO:0007669"/>
    <property type="project" value="InterPro"/>
</dbReference>
<evidence type="ECO:0000313" key="8">
    <source>
        <dbReference type="Proteomes" id="UP000199245"/>
    </source>
</evidence>
<dbReference type="PANTHER" id="PTHR13370:SF3">
    <property type="entry name" value="TRNA (GUANINE(10)-N2)-METHYLTRANSFERASE HOMOLOG"/>
    <property type="match status" value="1"/>
</dbReference>
<dbReference type="SUPFAM" id="SSF53335">
    <property type="entry name" value="S-adenosyl-L-methionine-dependent methyltransferases"/>
    <property type="match status" value="1"/>
</dbReference>
<dbReference type="PROSITE" id="PS00092">
    <property type="entry name" value="N6_MTASE"/>
    <property type="match status" value="1"/>
</dbReference>
<dbReference type="GO" id="GO:0009007">
    <property type="term" value="F:site-specific DNA-methyltransferase (adenine-specific) activity"/>
    <property type="evidence" value="ECO:0007669"/>
    <property type="project" value="UniProtKB-EC"/>
</dbReference>
<dbReference type="EC" id="2.1.1.-" evidence="5"/>
<evidence type="ECO:0000256" key="4">
    <source>
        <dbReference type="ARBA" id="ARBA00047942"/>
    </source>
</evidence>
<dbReference type="InterPro" id="IPR002941">
    <property type="entry name" value="DNA_methylase_N4/N6"/>
</dbReference>
<dbReference type="InterPro" id="IPR001091">
    <property type="entry name" value="RM_Methyltransferase"/>
</dbReference>
<keyword evidence="3 7" id="KW-0808">Transferase</keyword>
<proteinExistence type="inferred from homology"/>
<organism evidence="7 8">
    <name type="scientific">Bradyrhizobium brasilense</name>
    <dbReference type="NCBI Taxonomy" id="1419277"/>
    <lineage>
        <taxon>Bacteria</taxon>
        <taxon>Pseudomonadati</taxon>
        <taxon>Pseudomonadota</taxon>
        <taxon>Alphaproteobacteria</taxon>
        <taxon>Hyphomicrobiales</taxon>
        <taxon>Nitrobacteraceae</taxon>
        <taxon>Bradyrhizobium</taxon>
    </lineage>
</organism>
<dbReference type="PRINTS" id="PR00508">
    <property type="entry name" value="S21N4MTFRASE"/>
</dbReference>
<evidence type="ECO:0000256" key="5">
    <source>
        <dbReference type="RuleBase" id="RU362026"/>
    </source>
</evidence>
<gene>
    <name evidence="7" type="ORF">SAMN05216337_1001187</name>
</gene>
<evidence type="ECO:0000256" key="3">
    <source>
        <dbReference type="ARBA" id="ARBA00022679"/>
    </source>
</evidence>
<feature type="domain" description="DNA methylase N-4/N-6" evidence="6">
    <location>
        <begin position="147"/>
        <end position="206"/>
    </location>
</feature>
<sequence length="235" mass="26412">MNQRIEQLSDDITLYLGDCREMLPVLRKANAVVTDPPYGMNWDTDSTRYSGGRRGHRTRRMEGRSDWGSVVDDDKPFDPGQWLQFDQVILWGCNHFASKLPVGTTLVWLKRFDAAFESFLSDAELAWMKGGYGVYCRRDLSMNHAAGTARAHPTQKPVGIMQWCVGKTEGTVLDPFMGSGTTGVAAVQLGRKFIGVEIEPKYFDVACRRIADELSRPRLPILDTPAPAEQRKLDI</sequence>
<dbReference type="EMBL" id="FMZW01000001">
    <property type="protein sequence ID" value="SDC07326.1"/>
    <property type="molecule type" value="Genomic_DNA"/>
</dbReference>
<dbReference type="GO" id="GO:0003677">
    <property type="term" value="F:DNA binding"/>
    <property type="evidence" value="ECO:0007669"/>
    <property type="project" value="InterPro"/>
</dbReference>
<dbReference type="InterPro" id="IPR029063">
    <property type="entry name" value="SAM-dependent_MTases_sf"/>
</dbReference>
<evidence type="ECO:0000313" key="7">
    <source>
        <dbReference type="EMBL" id="SDC07326.1"/>
    </source>
</evidence>
<dbReference type="PANTHER" id="PTHR13370">
    <property type="entry name" value="RNA METHYLASE-RELATED"/>
    <property type="match status" value="1"/>
</dbReference>
<dbReference type="RefSeq" id="WP_283809484.1">
    <property type="nucleotide sequence ID" value="NZ_FMZW01000001.1"/>
</dbReference>
<dbReference type="GO" id="GO:0032259">
    <property type="term" value="P:methylation"/>
    <property type="evidence" value="ECO:0007669"/>
    <property type="project" value="UniProtKB-KW"/>
</dbReference>
<evidence type="ECO:0000259" key="6">
    <source>
        <dbReference type="Pfam" id="PF01555"/>
    </source>
</evidence>
<reference evidence="7 8" key="1">
    <citation type="submission" date="2016-10" db="EMBL/GenBank/DDBJ databases">
        <authorList>
            <person name="de Groot N.N."/>
        </authorList>
    </citation>
    <scope>NUCLEOTIDE SEQUENCE [LARGE SCALE GENOMIC DNA]</scope>
    <source>
        <strain evidence="7 8">R5</strain>
    </source>
</reference>
<comment type="catalytic activity">
    <reaction evidence="4">
        <text>a 2'-deoxyadenosine in DNA + S-adenosyl-L-methionine = an N(6)-methyl-2'-deoxyadenosine in DNA + S-adenosyl-L-homocysteine + H(+)</text>
        <dbReference type="Rhea" id="RHEA:15197"/>
        <dbReference type="Rhea" id="RHEA-COMP:12418"/>
        <dbReference type="Rhea" id="RHEA-COMP:12419"/>
        <dbReference type="ChEBI" id="CHEBI:15378"/>
        <dbReference type="ChEBI" id="CHEBI:57856"/>
        <dbReference type="ChEBI" id="CHEBI:59789"/>
        <dbReference type="ChEBI" id="CHEBI:90615"/>
        <dbReference type="ChEBI" id="CHEBI:90616"/>
        <dbReference type="EC" id="2.1.1.72"/>
    </reaction>
</comment>
<dbReference type="Proteomes" id="UP000199245">
    <property type="component" value="Unassembled WGS sequence"/>
</dbReference>
<keyword evidence="2 7" id="KW-0489">Methyltransferase</keyword>
<dbReference type="InterPro" id="IPR002052">
    <property type="entry name" value="DNA_methylase_N6_adenine_CS"/>
</dbReference>
<evidence type="ECO:0000256" key="1">
    <source>
        <dbReference type="ARBA" id="ARBA00006594"/>
    </source>
</evidence>
<dbReference type="Pfam" id="PF01555">
    <property type="entry name" value="N6_N4_Mtase"/>
    <property type="match status" value="1"/>
</dbReference>
<dbReference type="Gene3D" id="3.40.50.150">
    <property type="entry name" value="Vaccinia Virus protein VP39"/>
    <property type="match status" value="2"/>
</dbReference>
<accession>A0A1G6INI1</accession>
<comment type="similarity">
    <text evidence="1 5">Belongs to the N(4)/N(6)-methyltransferase family.</text>
</comment>
<dbReference type="GO" id="GO:0005737">
    <property type="term" value="C:cytoplasm"/>
    <property type="evidence" value="ECO:0007669"/>
    <property type="project" value="TreeGrafter"/>
</dbReference>
<dbReference type="AlphaFoldDB" id="A0A1G6INI1"/>
<evidence type="ECO:0000256" key="2">
    <source>
        <dbReference type="ARBA" id="ARBA00022603"/>
    </source>
</evidence>